<sequence>MLNRAVRKKKKANALNLDTMFLCNASAIKDWSFFLSHILPLVNKTADLVRQSDEKVEATTSALVTVLEPELGGASASRAPSNANHTSGLEHVLQYSYSENELPHTEHKDEARDAIPLPKAVLYLVMAALVVVAVAYAIRVTVLFSVTHSNLV</sequence>
<dbReference type="EMBL" id="JARO02001292">
    <property type="protein sequence ID" value="KPP75903.1"/>
    <property type="molecule type" value="Genomic_DNA"/>
</dbReference>
<protein>
    <submittedName>
        <fullName evidence="2">Uncharacterized protein</fullName>
    </submittedName>
</protein>
<reference evidence="2 3" key="1">
    <citation type="submission" date="2015-08" db="EMBL/GenBank/DDBJ databases">
        <title>The genome of the Asian arowana (Scleropages formosus).</title>
        <authorList>
            <person name="Tan M.H."/>
            <person name="Gan H.M."/>
            <person name="Croft L.J."/>
            <person name="Austin C.M."/>
        </authorList>
    </citation>
    <scope>NUCLEOTIDE SEQUENCE [LARGE SCALE GENOMIC DNA]</scope>
    <source>
        <strain evidence="2">Aro1</strain>
    </source>
</reference>
<evidence type="ECO:0000313" key="2">
    <source>
        <dbReference type="EMBL" id="KPP75903.1"/>
    </source>
</evidence>
<comment type="caution">
    <text evidence="2">The sequence shown here is derived from an EMBL/GenBank/DDBJ whole genome shotgun (WGS) entry which is preliminary data.</text>
</comment>
<keyword evidence="1" id="KW-1133">Transmembrane helix</keyword>
<evidence type="ECO:0000256" key="1">
    <source>
        <dbReference type="SAM" id="Phobius"/>
    </source>
</evidence>
<gene>
    <name evidence="2" type="ORF">Z043_104806</name>
</gene>
<keyword evidence="1" id="KW-0812">Transmembrane</keyword>
<dbReference type="Proteomes" id="UP000034805">
    <property type="component" value="Unassembled WGS sequence"/>
</dbReference>
<evidence type="ECO:0000313" key="3">
    <source>
        <dbReference type="Proteomes" id="UP000034805"/>
    </source>
</evidence>
<feature type="transmembrane region" description="Helical" evidence="1">
    <location>
        <begin position="121"/>
        <end position="146"/>
    </location>
</feature>
<dbReference type="AlphaFoldDB" id="A0A0P7V047"/>
<keyword evidence="1" id="KW-0472">Membrane</keyword>
<accession>A0A0P7V047</accession>
<name>A0A0P7V047_SCLFO</name>
<organism evidence="2 3">
    <name type="scientific">Scleropages formosus</name>
    <name type="common">Asian bonytongue</name>
    <name type="synonym">Osteoglossum formosum</name>
    <dbReference type="NCBI Taxonomy" id="113540"/>
    <lineage>
        <taxon>Eukaryota</taxon>
        <taxon>Metazoa</taxon>
        <taxon>Chordata</taxon>
        <taxon>Craniata</taxon>
        <taxon>Vertebrata</taxon>
        <taxon>Euteleostomi</taxon>
        <taxon>Actinopterygii</taxon>
        <taxon>Neopterygii</taxon>
        <taxon>Teleostei</taxon>
        <taxon>Osteoglossocephala</taxon>
        <taxon>Osteoglossomorpha</taxon>
        <taxon>Osteoglossiformes</taxon>
        <taxon>Osteoglossidae</taxon>
        <taxon>Scleropages</taxon>
    </lineage>
</organism>
<proteinExistence type="predicted"/>